<evidence type="ECO:0000313" key="1">
    <source>
        <dbReference type="EMBL" id="KAK1746675.1"/>
    </source>
</evidence>
<name>A0AAD8YKB8_9STRA</name>
<dbReference type="EMBL" id="JATAAI010000004">
    <property type="protein sequence ID" value="KAK1746675.1"/>
    <property type="molecule type" value="Genomic_DNA"/>
</dbReference>
<evidence type="ECO:0000313" key="2">
    <source>
        <dbReference type="Proteomes" id="UP001224775"/>
    </source>
</evidence>
<protein>
    <submittedName>
        <fullName evidence="1">Uncharacterized protein</fullName>
    </submittedName>
</protein>
<accession>A0AAD8YKB8</accession>
<gene>
    <name evidence="1" type="ORF">QTG54_003282</name>
</gene>
<proteinExistence type="predicted"/>
<keyword evidence="2" id="KW-1185">Reference proteome</keyword>
<dbReference type="AlphaFoldDB" id="A0AAD8YKB8"/>
<organism evidence="1 2">
    <name type="scientific">Skeletonema marinoi</name>
    <dbReference type="NCBI Taxonomy" id="267567"/>
    <lineage>
        <taxon>Eukaryota</taxon>
        <taxon>Sar</taxon>
        <taxon>Stramenopiles</taxon>
        <taxon>Ochrophyta</taxon>
        <taxon>Bacillariophyta</taxon>
        <taxon>Coscinodiscophyceae</taxon>
        <taxon>Thalassiosirophycidae</taxon>
        <taxon>Thalassiosirales</taxon>
        <taxon>Skeletonemataceae</taxon>
        <taxon>Skeletonema</taxon>
        <taxon>Skeletonema marinoi-dohrnii complex</taxon>
    </lineage>
</organism>
<comment type="caution">
    <text evidence="1">The sequence shown here is derived from an EMBL/GenBank/DDBJ whole genome shotgun (WGS) entry which is preliminary data.</text>
</comment>
<dbReference type="Proteomes" id="UP001224775">
    <property type="component" value="Unassembled WGS sequence"/>
</dbReference>
<sequence>MAATALVSKLLSGEEAGVIITNYTKTGRKFKNYVRVGPIVDEMGKTINFVGVLKEVVDAEKVMDAPMSGGTKLPFMS</sequence>
<reference evidence="1" key="1">
    <citation type="submission" date="2023-06" db="EMBL/GenBank/DDBJ databases">
        <title>Survivors Of The Sea: Transcriptome response of Skeletonema marinoi to long-term dormancy.</title>
        <authorList>
            <person name="Pinder M.I.M."/>
            <person name="Kourtchenko O."/>
            <person name="Robertson E.K."/>
            <person name="Larsson T."/>
            <person name="Maumus F."/>
            <person name="Osuna-Cruz C.M."/>
            <person name="Vancaester E."/>
            <person name="Stenow R."/>
            <person name="Vandepoele K."/>
            <person name="Ploug H."/>
            <person name="Bruchert V."/>
            <person name="Godhe A."/>
            <person name="Topel M."/>
        </authorList>
    </citation>
    <scope>NUCLEOTIDE SEQUENCE</scope>
    <source>
        <strain evidence="1">R05AC</strain>
    </source>
</reference>
<dbReference type="Gene3D" id="3.30.450.20">
    <property type="entry name" value="PAS domain"/>
    <property type="match status" value="1"/>
</dbReference>